<organism evidence="2 3">
    <name type="scientific">Trifolium medium</name>
    <dbReference type="NCBI Taxonomy" id="97028"/>
    <lineage>
        <taxon>Eukaryota</taxon>
        <taxon>Viridiplantae</taxon>
        <taxon>Streptophyta</taxon>
        <taxon>Embryophyta</taxon>
        <taxon>Tracheophyta</taxon>
        <taxon>Spermatophyta</taxon>
        <taxon>Magnoliopsida</taxon>
        <taxon>eudicotyledons</taxon>
        <taxon>Gunneridae</taxon>
        <taxon>Pentapetalae</taxon>
        <taxon>rosids</taxon>
        <taxon>fabids</taxon>
        <taxon>Fabales</taxon>
        <taxon>Fabaceae</taxon>
        <taxon>Papilionoideae</taxon>
        <taxon>50 kb inversion clade</taxon>
        <taxon>NPAAA clade</taxon>
        <taxon>Hologalegina</taxon>
        <taxon>IRL clade</taxon>
        <taxon>Trifolieae</taxon>
        <taxon>Trifolium</taxon>
    </lineage>
</organism>
<dbReference type="AlphaFoldDB" id="A0A392U062"/>
<name>A0A392U062_9FABA</name>
<sequence length="29" mass="3327">MYNLLRLGEVETDKNDRPLDPAPKILSVE</sequence>
<feature type="region of interest" description="Disordered" evidence="1">
    <location>
        <begin position="1"/>
        <end position="29"/>
    </location>
</feature>
<proteinExistence type="predicted"/>
<evidence type="ECO:0000313" key="3">
    <source>
        <dbReference type="Proteomes" id="UP000265520"/>
    </source>
</evidence>
<dbReference type="GO" id="GO:0016853">
    <property type="term" value="F:isomerase activity"/>
    <property type="evidence" value="ECO:0007669"/>
    <property type="project" value="UniProtKB-KW"/>
</dbReference>
<keyword evidence="2" id="KW-0413">Isomerase</keyword>
<comment type="caution">
    <text evidence="2">The sequence shown here is derived from an EMBL/GenBank/DDBJ whole genome shotgun (WGS) entry which is preliminary data.</text>
</comment>
<dbReference type="EMBL" id="LXQA010696917">
    <property type="protein sequence ID" value="MCI66508.1"/>
    <property type="molecule type" value="Genomic_DNA"/>
</dbReference>
<reference evidence="2 3" key="1">
    <citation type="journal article" date="2018" name="Front. Plant Sci.">
        <title>Red Clover (Trifolium pratense) and Zigzag Clover (T. medium) - A Picture of Genomic Similarities and Differences.</title>
        <authorList>
            <person name="Dluhosova J."/>
            <person name="Istvanek J."/>
            <person name="Nedelnik J."/>
            <person name="Repkova J."/>
        </authorList>
    </citation>
    <scope>NUCLEOTIDE SEQUENCE [LARGE SCALE GENOMIC DNA]</scope>
    <source>
        <strain evidence="3">cv. 10/8</strain>
        <tissue evidence="2">Leaf</tissue>
    </source>
</reference>
<evidence type="ECO:0000313" key="2">
    <source>
        <dbReference type="EMBL" id="MCI66508.1"/>
    </source>
</evidence>
<keyword evidence="3" id="KW-1185">Reference proteome</keyword>
<dbReference type="Proteomes" id="UP000265520">
    <property type="component" value="Unassembled WGS sequence"/>
</dbReference>
<evidence type="ECO:0000256" key="1">
    <source>
        <dbReference type="SAM" id="MobiDB-lite"/>
    </source>
</evidence>
<feature type="compositionally biased region" description="Basic and acidic residues" evidence="1">
    <location>
        <begin position="8"/>
        <end position="19"/>
    </location>
</feature>
<protein>
    <submittedName>
        <fullName evidence="2">Peptidyl-prolyl cis-trans isomerase CWC27-like</fullName>
    </submittedName>
</protein>
<accession>A0A392U062</accession>
<feature type="non-terminal residue" evidence="2">
    <location>
        <position position="29"/>
    </location>
</feature>